<organism evidence="2 3">
    <name type="scientific">Chlamydomonas eustigma</name>
    <dbReference type="NCBI Taxonomy" id="1157962"/>
    <lineage>
        <taxon>Eukaryota</taxon>
        <taxon>Viridiplantae</taxon>
        <taxon>Chlorophyta</taxon>
        <taxon>core chlorophytes</taxon>
        <taxon>Chlorophyceae</taxon>
        <taxon>CS clade</taxon>
        <taxon>Chlamydomonadales</taxon>
        <taxon>Chlamydomonadaceae</taxon>
        <taxon>Chlamydomonas</taxon>
    </lineage>
</organism>
<feature type="region of interest" description="Disordered" evidence="1">
    <location>
        <begin position="529"/>
        <end position="549"/>
    </location>
</feature>
<feature type="region of interest" description="Disordered" evidence="1">
    <location>
        <begin position="378"/>
        <end position="401"/>
    </location>
</feature>
<comment type="caution">
    <text evidence="2">The sequence shown here is derived from an EMBL/GenBank/DDBJ whole genome shotgun (WGS) entry which is preliminary data.</text>
</comment>
<evidence type="ECO:0000313" key="2">
    <source>
        <dbReference type="EMBL" id="GAX78557.1"/>
    </source>
</evidence>
<dbReference type="EMBL" id="BEGY01000033">
    <property type="protein sequence ID" value="GAX78557.1"/>
    <property type="molecule type" value="Genomic_DNA"/>
</dbReference>
<feature type="region of interest" description="Disordered" evidence="1">
    <location>
        <begin position="944"/>
        <end position="967"/>
    </location>
</feature>
<feature type="compositionally biased region" description="Low complexity" evidence="1">
    <location>
        <begin position="946"/>
        <end position="965"/>
    </location>
</feature>
<dbReference type="AlphaFoldDB" id="A0A250X664"/>
<evidence type="ECO:0000313" key="3">
    <source>
        <dbReference type="Proteomes" id="UP000232323"/>
    </source>
</evidence>
<proteinExistence type="predicted"/>
<feature type="region of interest" description="Disordered" evidence="1">
    <location>
        <begin position="593"/>
        <end position="614"/>
    </location>
</feature>
<feature type="region of interest" description="Disordered" evidence="1">
    <location>
        <begin position="1"/>
        <end position="25"/>
    </location>
</feature>
<name>A0A250X664_9CHLO</name>
<evidence type="ECO:0000256" key="1">
    <source>
        <dbReference type="SAM" id="MobiDB-lite"/>
    </source>
</evidence>
<dbReference type="OrthoDB" id="10689450at2759"/>
<keyword evidence="3" id="KW-1185">Reference proteome</keyword>
<gene>
    <name evidence="2" type="ORF">CEUSTIGMA_g5997.t1</name>
</gene>
<accession>A0A250X664</accession>
<sequence length="1057" mass="113190">MSLVYGWPGTPVSRERRPAGPYKAPIKRKYTPREKYGLHKIPDWVTDKVQQAIPEIERPRPLKPHEFYTMLIEHNNRAFDITGRPSAAPIPHRDTLTRSCHRHVPDVLGKQPVNIIPTVMESKCVEPPARGLRPLFKRPSATLIGSPGLHKAFIPKLHAIDSWQPRLYSQLLPKYLLALDSICIAHLYSNLGRLQPPHVPERSMGWVQKEAPNALKDYLYDEGGQPDARRALGARFSEENMASAAMRERSAFELIVHGIGASVIPKLSLLGPGPLSVIPCGLADCNILDAPLLLAWESACLEHGFQRMGPRHLAALSSGIGRMGVLPGLEWQAEFYGHVRRKLKRFKIQQLAELMHGLACMRLPLGKSTKDMNTIKRAHPVQGASGPDKHEGADTGGHSDGVDCSRKGRACSGDELWLQQKATEACMEMCAALPQAMCAALGSGWPRSGSFVTALIQWWASLGEIHHQVQRPAPSLGPSLGEIHHQVQRPAPSLGPSLGEIHHQVQRPAPSLGPQTQGTDSTSVLIDFSNSKSATPSGKIEDNVDPVPRRTVDPVLGSTEMKSSSIQAGLESAVEGIQGKALHFSEDSASAIQQAECPGGGDRALPSSRPAGRKATGLPVRWLKWYAKYIMQAMSARVSGGRPGLIKPRDVCTLLEALSQLYDSGAMHLLPDAPAAYDSASSCDAPRIPMNNTDAVVDASGNALSAASPDGPYLAVYQLLHLRLLPALLTAVRKQRVGPKLLARTCGALYKLGKWVPLGRNLMRAVERCTLNHMATLSAAEVAAVARLLSSRDDLSELSGSHDRKALLPVVVPPHPPNTAAAVSSSSVNSVEISGGMYKLLLPAAWSAAALLVTQRDEVLRGSDVMDLIHALQSVGCEVPQSWTQAVIKETQRQIKAGLTSGSSATSGYSAISGSSATSGSSAISGSSATSGSSALSHEGNSFFVSGSDDQQGHHGSSGSDGASSRFDFNGEVHSVGGLDDQQESTSRHYASVWMPIELSSGLIGAAEIRLLRCSGWFMSNCQTDGSSSGLRCGVLKMDDVLMALHRLPGVAVNAAP</sequence>
<dbReference type="Proteomes" id="UP000232323">
    <property type="component" value="Unassembled WGS sequence"/>
</dbReference>
<feature type="compositionally biased region" description="Basic and acidic residues" evidence="1">
    <location>
        <begin position="539"/>
        <end position="549"/>
    </location>
</feature>
<protein>
    <submittedName>
        <fullName evidence="2">Uncharacterized protein</fullName>
    </submittedName>
</protein>
<reference evidence="2 3" key="1">
    <citation type="submission" date="2017-08" db="EMBL/GenBank/DDBJ databases">
        <title>Acidophilic green algal genome provides insights into adaptation to an acidic environment.</title>
        <authorList>
            <person name="Hirooka S."/>
            <person name="Hirose Y."/>
            <person name="Kanesaki Y."/>
            <person name="Higuchi S."/>
            <person name="Fujiwara T."/>
            <person name="Onuma R."/>
            <person name="Era A."/>
            <person name="Ohbayashi R."/>
            <person name="Uzuka A."/>
            <person name="Nozaki H."/>
            <person name="Yoshikawa H."/>
            <person name="Miyagishima S.Y."/>
        </authorList>
    </citation>
    <scope>NUCLEOTIDE SEQUENCE [LARGE SCALE GENOMIC DNA]</scope>
    <source>
        <strain evidence="2 3">NIES-2499</strain>
    </source>
</reference>